<dbReference type="Proteomes" id="UP000031465">
    <property type="component" value="Unassembled WGS sequence"/>
</dbReference>
<name>A0A0C1JH46_9BACT</name>
<reference evidence="2 3" key="1">
    <citation type="journal article" date="2014" name="Mol. Biol. Evol.">
        <title>Massive expansion of Ubiquitination-related gene families within the Chlamydiae.</title>
        <authorList>
            <person name="Domman D."/>
            <person name="Collingro A."/>
            <person name="Lagkouvardos I."/>
            <person name="Gehre L."/>
            <person name="Weinmaier T."/>
            <person name="Rattei T."/>
            <person name="Subtil A."/>
            <person name="Horn M."/>
        </authorList>
    </citation>
    <scope>NUCLEOTIDE SEQUENCE [LARGE SCALE GENOMIC DNA]</scope>
    <source>
        <strain evidence="2 3">EI2</strain>
    </source>
</reference>
<dbReference type="GO" id="GO:0019005">
    <property type="term" value="C:SCF ubiquitin ligase complex"/>
    <property type="evidence" value="ECO:0007669"/>
    <property type="project" value="TreeGrafter"/>
</dbReference>
<dbReference type="InterPro" id="IPR011333">
    <property type="entry name" value="SKP1/BTB/POZ_sf"/>
</dbReference>
<proteinExistence type="predicted"/>
<sequence length="477" mass="53483">MLLSEMVILNISNFGLNSSYLDNTTNPSYYPLQDINDPLVNENNPFDNPLPNLEETSASTIPAPALSPSSEKIQLSFQEGTSLTITHSQLALLREKSHYFKKLWSGQFQETLQHPLALTQKDFTLLLNCLIDANFKVSLKEITSSIQLAADYYELTEVVKNLEKQLIEGCRSQRFEPFNATEKSLVVLKELLNFAHRYQLNRLKNYLELTVVSALLNQTSQLADFEKIIKHFSKKVEALNFSDNAYLTDAHLLALKDCKNLKVLRLEKCQILTDDGLVHLTSLTALQHLNLSNCWRLTDAGLTHLTPLTTLQHLDLSWCKNLTDNGLAYLTPLTALQHLDLSEWENLTDDGLAHLTSLLALQHLDLSSCGHLTDAGLAHLKPLTGLQHLDLSNCWHLTDAGLAHLKPLTGLQHLDLSDCENLTDAGLAHLTFLTALQYLNLKRCVKVTKVGLDHFKTLATSLNLKILGGKAFYKEEN</sequence>
<dbReference type="SUPFAM" id="SSF52047">
    <property type="entry name" value="RNI-like"/>
    <property type="match status" value="1"/>
</dbReference>
<feature type="domain" description="F-box/LRR-repeat protein 15-like leucin rich repeat" evidence="1">
    <location>
        <begin position="235"/>
        <end position="380"/>
    </location>
</feature>
<organism evidence="2 3">
    <name type="scientific">Candidatus Protochlamydia amoebophila</name>
    <dbReference type="NCBI Taxonomy" id="362787"/>
    <lineage>
        <taxon>Bacteria</taxon>
        <taxon>Pseudomonadati</taxon>
        <taxon>Chlamydiota</taxon>
        <taxon>Chlamydiia</taxon>
        <taxon>Parachlamydiales</taxon>
        <taxon>Parachlamydiaceae</taxon>
        <taxon>Candidatus Protochlamydia</taxon>
    </lineage>
</organism>
<dbReference type="PANTHER" id="PTHR13318">
    <property type="entry name" value="PARTNER OF PAIRED, ISOFORM B-RELATED"/>
    <property type="match status" value="1"/>
</dbReference>
<dbReference type="EMBL" id="JSAN01000145">
    <property type="protein sequence ID" value="KIC70765.1"/>
    <property type="molecule type" value="Genomic_DNA"/>
</dbReference>
<evidence type="ECO:0000313" key="3">
    <source>
        <dbReference type="Proteomes" id="UP000031465"/>
    </source>
</evidence>
<gene>
    <name evidence="2" type="ORF">DB44_FZ00020</name>
</gene>
<dbReference type="InterPro" id="IPR057207">
    <property type="entry name" value="FBXL15_LRR"/>
</dbReference>
<dbReference type="Gene3D" id="3.30.710.10">
    <property type="entry name" value="Potassium Channel Kv1.1, Chain A"/>
    <property type="match status" value="1"/>
</dbReference>
<dbReference type="Gene3D" id="3.80.10.10">
    <property type="entry name" value="Ribonuclease Inhibitor"/>
    <property type="match status" value="3"/>
</dbReference>
<dbReference type="SMART" id="SM00367">
    <property type="entry name" value="LRR_CC"/>
    <property type="match status" value="8"/>
</dbReference>
<protein>
    <recommendedName>
        <fullName evidence="1">F-box/LRR-repeat protein 15-like leucin rich repeat domain-containing protein</fullName>
    </recommendedName>
</protein>
<dbReference type="Pfam" id="PF25372">
    <property type="entry name" value="DUF7885"/>
    <property type="match status" value="1"/>
</dbReference>
<dbReference type="InterPro" id="IPR032675">
    <property type="entry name" value="LRR_dom_sf"/>
</dbReference>
<dbReference type="InterPro" id="IPR001611">
    <property type="entry name" value="Leu-rich_rpt"/>
</dbReference>
<evidence type="ECO:0000259" key="1">
    <source>
        <dbReference type="Pfam" id="PF25372"/>
    </source>
</evidence>
<dbReference type="GO" id="GO:0031146">
    <property type="term" value="P:SCF-dependent proteasomal ubiquitin-dependent protein catabolic process"/>
    <property type="evidence" value="ECO:0007669"/>
    <property type="project" value="TreeGrafter"/>
</dbReference>
<dbReference type="InterPro" id="IPR006553">
    <property type="entry name" value="Leu-rich_rpt_Cys-con_subtyp"/>
</dbReference>
<evidence type="ECO:0000313" key="2">
    <source>
        <dbReference type="EMBL" id="KIC70765.1"/>
    </source>
</evidence>
<dbReference type="SUPFAM" id="SSF54695">
    <property type="entry name" value="POZ domain"/>
    <property type="match status" value="1"/>
</dbReference>
<dbReference type="PANTHER" id="PTHR13318:SF178">
    <property type="entry name" value="OS02G0200900 PROTEIN"/>
    <property type="match status" value="1"/>
</dbReference>
<dbReference type="AlphaFoldDB" id="A0A0C1JH46"/>
<dbReference type="Pfam" id="PF13516">
    <property type="entry name" value="LRR_6"/>
    <property type="match status" value="2"/>
</dbReference>
<accession>A0A0C1JH46</accession>
<comment type="caution">
    <text evidence="2">The sequence shown here is derived from an EMBL/GenBank/DDBJ whole genome shotgun (WGS) entry which is preliminary data.</text>
</comment>
<dbReference type="PATRIC" id="fig|362787.3.peg.2029"/>